<dbReference type="InterPro" id="IPR008861">
    <property type="entry name" value="GpX-like"/>
</dbReference>
<dbReference type="RefSeq" id="WP_195772291.1">
    <property type="nucleotide sequence ID" value="NZ_VTDN01000010.1"/>
</dbReference>
<dbReference type="Proteomes" id="UP001339883">
    <property type="component" value="Unassembled WGS sequence"/>
</dbReference>
<accession>A0ABU6DUP6</accession>
<reference evidence="1 2" key="1">
    <citation type="submission" date="2019-08" db="EMBL/GenBank/DDBJ databases">
        <title>Five species of Acinetobacter isolated from floral nectar and animal pollinators.</title>
        <authorList>
            <person name="Hendry T.A."/>
        </authorList>
    </citation>
    <scope>NUCLEOTIDE SEQUENCE [LARGE SCALE GENOMIC DNA]</scope>
    <source>
        <strain evidence="1 2">MD18.27</strain>
    </source>
</reference>
<dbReference type="Pfam" id="PF05489">
    <property type="entry name" value="Phage_tail_X"/>
    <property type="match status" value="1"/>
</dbReference>
<evidence type="ECO:0000313" key="2">
    <source>
        <dbReference type="Proteomes" id="UP001339883"/>
    </source>
</evidence>
<organism evidence="1 2">
    <name type="scientific">Acinetobacter pollinis</name>
    <dbReference type="NCBI Taxonomy" id="2605270"/>
    <lineage>
        <taxon>Bacteria</taxon>
        <taxon>Pseudomonadati</taxon>
        <taxon>Pseudomonadota</taxon>
        <taxon>Gammaproteobacteria</taxon>
        <taxon>Moraxellales</taxon>
        <taxon>Moraxellaceae</taxon>
        <taxon>Acinetobacter</taxon>
    </lineage>
</organism>
<comment type="caution">
    <text evidence="1">The sequence shown here is derived from an EMBL/GenBank/DDBJ whole genome shotgun (WGS) entry which is preliminary data.</text>
</comment>
<name>A0ABU6DUP6_9GAMM</name>
<protein>
    <submittedName>
        <fullName evidence="1">Tail protein X</fullName>
    </submittedName>
</protein>
<dbReference type="EMBL" id="VTDN01000010">
    <property type="protein sequence ID" value="MEB5477579.1"/>
    <property type="molecule type" value="Genomic_DNA"/>
</dbReference>
<proteinExistence type="predicted"/>
<evidence type="ECO:0000313" key="1">
    <source>
        <dbReference type="EMBL" id="MEB5477579.1"/>
    </source>
</evidence>
<sequence length="70" mass="7889">MSQNIVAIQNDTIDAICWRYYGRSAGVVEKVLEANPQLAQLDVFLPMGTQVTLPDINTPEQIQQTINLWD</sequence>
<gene>
    <name evidence="1" type="ORF">I2F25_11075</name>
</gene>
<keyword evidence="2" id="KW-1185">Reference proteome</keyword>